<protein>
    <submittedName>
        <fullName evidence="5">LGFP repeat-containing protein</fullName>
    </submittedName>
</protein>
<dbReference type="InterPro" id="IPR003961">
    <property type="entry name" value="FN3_dom"/>
</dbReference>
<dbReference type="Gene3D" id="2.60.40.10">
    <property type="entry name" value="Immunoglobulins"/>
    <property type="match status" value="1"/>
</dbReference>
<dbReference type="Pfam" id="PF17963">
    <property type="entry name" value="Big_9"/>
    <property type="match status" value="1"/>
</dbReference>
<dbReference type="Gene3D" id="2.60.40.2810">
    <property type="match status" value="1"/>
</dbReference>
<dbReference type="GO" id="GO:0000272">
    <property type="term" value="P:polysaccharide catabolic process"/>
    <property type="evidence" value="ECO:0007669"/>
    <property type="project" value="UniProtKB-KW"/>
</dbReference>
<dbReference type="Proteomes" id="UP000199406">
    <property type="component" value="Unassembled WGS sequence"/>
</dbReference>
<keyword evidence="3" id="KW-0732">Signal</keyword>
<keyword evidence="1" id="KW-0326">Glycosidase</keyword>
<dbReference type="InterPro" id="IPR013783">
    <property type="entry name" value="Ig-like_fold"/>
</dbReference>
<gene>
    <name evidence="5" type="ORF">SAMN05660662_3343</name>
</gene>
<dbReference type="InterPro" id="IPR013207">
    <property type="entry name" value="LGFP"/>
</dbReference>
<evidence type="ECO:0000313" key="5">
    <source>
        <dbReference type="EMBL" id="SDF77119.1"/>
    </source>
</evidence>
<evidence type="ECO:0000259" key="4">
    <source>
        <dbReference type="PROSITE" id="PS50853"/>
    </source>
</evidence>
<evidence type="ECO:0000256" key="2">
    <source>
        <dbReference type="ARBA" id="ARBA00023326"/>
    </source>
</evidence>
<dbReference type="Pfam" id="PF08310">
    <property type="entry name" value="LGFP"/>
    <property type="match status" value="4"/>
</dbReference>
<keyword evidence="2" id="KW-0624">Polysaccharide degradation</keyword>
<dbReference type="SMART" id="SM00060">
    <property type="entry name" value="FN3"/>
    <property type="match status" value="2"/>
</dbReference>
<keyword evidence="1" id="KW-0378">Hydrolase</keyword>
<dbReference type="AlphaFoldDB" id="A0A1G7NUW5"/>
<proteinExistence type="predicted"/>
<dbReference type="GO" id="GO:0016798">
    <property type="term" value="F:hydrolase activity, acting on glycosyl bonds"/>
    <property type="evidence" value="ECO:0007669"/>
    <property type="project" value="UniProtKB-KW"/>
</dbReference>
<dbReference type="OrthoDB" id="4853485at2"/>
<dbReference type="SUPFAM" id="SSF49265">
    <property type="entry name" value="Fibronectin type III"/>
    <property type="match status" value="1"/>
</dbReference>
<evidence type="ECO:0000256" key="3">
    <source>
        <dbReference type="SAM" id="SignalP"/>
    </source>
</evidence>
<reference evidence="6" key="1">
    <citation type="submission" date="2016-10" db="EMBL/GenBank/DDBJ databases">
        <authorList>
            <person name="Varghese N."/>
            <person name="Submissions S."/>
        </authorList>
    </citation>
    <scope>NUCLEOTIDE SEQUENCE [LARGE SCALE GENOMIC DNA]</scope>
    <source>
        <strain evidence="6">DSM 44268</strain>
    </source>
</reference>
<dbReference type="CDD" id="cd00063">
    <property type="entry name" value="FN3"/>
    <property type="match status" value="1"/>
</dbReference>
<dbReference type="RefSeq" id="WP_091769174.1">
    <property type="nucleotide sequence ID" value="NZ_FNBT01000006.1"/>
</dbReference>
<feature type="chain" id="PRO_5011466459" evidence="3">
    <location>
        <begin position="23"/>
        <end position="613"/>
    </location>
</feature>
<sequence length="613" mass="64040">MRSWIAAVAAALVLLPAAPASAANRAPVAVHDVVRISSAAAGTDVVVPALANDTDPDGDPLSYTAVTAATKGTTSLRDGQIVYRPTAVNGGADSFTYRVTDGQGNIAAGTVAVTLWADVLAPTGLTIGPADANRATLAWSAAPGAVAYQVFRRSVLVHTTSELGWTDAGLSPDTQYGYRVASVSAEGLGGPPSSRMVFRQAQLSTPSTPVVHLTDSPTSLSVSWWERVGPGPWNVYRDGVLVATTPRAEIVDPGLVTGRQYSYQVQSVEPSTATSVVPPSPLSGAGRGTPGVLTDIIRLYQDIGGARSYLGPVTVAERVIPGGRQQDHRNGLILQQNGRAPWTVEGDVVPVYTGAGGARGALGFPRNGFHCDPQDGGCAQGFQGGTIWTSRSTPARVVRSVMTLGWEAAGGRKGRLGYPTAAENCRLRDGGCVQTFQGGLVYWSRTTGAQPVLGAIRTAYAKQGWETGRLGYPTAGEACVLRSGGCFQQFQGGSIYWSPASGAHVVLGAIRDGWADRGSETGRLGYPVGSERCGLRGGGCFQEFQGGAIYWSPASGAHPVVGGIRDAWARQRWETGRLGYPTSAEILWVGSYVQTFQGGTIMISAAGTRITYR</sequence>
<keyword evidence="6" id="KW-1185">Reference proteome</keyword>
<dbReference type="PROSITE" id="PS50853">
    <property type="entry name" value="FN3"/>
    <property type="match status" value="1"/>
</dbReference>
<feature type="domain" description="Fibronectin type-III" evidence="4">
    <location>
        <begin position="121"/>
        <end position="204"/>
    </location>
</feature>
<organism evidence="5 6">
    <name type="scientific">Blastococcus aurantiacus</name>
    <dbReference type="NCBI Taxonomy" id="1550231"/>
    <lineage>
        <taxon>Bacteria</taxon>
        <taxon>Bacillati</taxon>
        <taxon>Actinomycetota</taxon>
        <taxon>Actinomycetes</taxon>
        <taxon>Geodermatophilales</taxon>
        <taxon>Geodermatophilaceae</taxon>
        <taxon>Blastococcus</taxon>
    </lineage>
</organism>
<evidence type="ECO:0000313" key="6">
    <source>
        <dbReference type="Proteomes" id="UP000199406"/>
    </source>
</evidence>
<feature type="signal peptide" evidence="3">
    <location>
        <begin position="1"/>
        <end position="22"/>
    </location>
</feature>
<evidence type="ECO:0000256" key="1">
    <source>
        <dbReference type="ARBA" id="ARBA00023295"/>
    </source>
</evidence>
<name>A0A1G7NUW5_9ACTN</name>
<dbReference type="EMBL" id="FNBT01000006">
    <property type="protein sequence ID" value="SDF77119.1"/>
    <property type="molecule type" value="Genomic_DNA"/>
</dbReference>
<keyword evidence="2" id="KW-0119">Carbohydrate metabolism</keyword>
<dbReference type="STRING" id="1550231.SAMN05660662_3343"/>
<dbReference type="InterPro" id="IPR036116">
    <property type="entry name" value="FN3_sf"/>
</dbReference>
<accession>A0A1G7NUW5</accession>